<feature type="transmembrane region" description="Helical" evidence="1">
    <location>
        <begin position="34"/>
        <end position="54"/>
    </location>
</feature>
<keyword evidence="1" id="KW-0472">Membrane</keyword>
<feature type="transmembrane region" description="Helical" evidence="1">
    <location>
        <begin position="74"/>
        <end position="93"/>
    </location>
</feature>
<evidence type="ECO:0000313" key="2">
    <source>
        <dbReference type="EMBL" id="PJZ48821.1"/>
    </source>
</evidence>
<dbReference type="OrthoDB" id="7864805at2"/>
<proteinExistence type="predicted"/>
<evidence type="ECO:0000313" key="3">
    <source>
        <dbReference type="Proteomes" id="UP000231926"/>
    </source>
</evidence>
<feature type="transmembrane region" description="Helical" evidence="1">
    <location>
        <begin position="99"/>
        <end position="117"/>
    </location>
</feature>
<evidence type="ECO:0000256" key="1">
    <source>
        <dbReference type="SAM" id="Phobius"/>
    </source>
</evidence>
<sequence length="151" mass="16211">MNLLLPVIFALLSGLAMSIQPGINSILGKNIESPWLASTISFFVGTIALGIITFALGEMKSTAFIVQTIKDQPWWIWIGGFLGAIVVTSSLVFAPKIGATSWIALFLLGQVVTSILLEKWGVLGFPEKPISVQKMIGLGLLVVSAWLVRKG</sequence>
<organism evidence="2 3">
    <name type="scientific">Leptospira saintgironsiae</name>
    <dbReference type="NCBI Taxonomy" id="2023183"/>
    <lineage>
        <taxon>Bacteria</taxon>
        <taxon>Pseudomonadati</taxon>
        <taxon>Spirochaetota</taxon>
        <taxon>Spirochaetia</taxon>
        <taxon>Leptospirales</taxon>
        <taxon>Leptospiraceae</taxon>
        <taxon>Leptospira</taxon>
    </lineage>
</organism>
<accession>A0A2M9YB79</accession>
<comment type="caution">
    <text evidence="2">The sequence shown here is derived from an EMBL/GenBank/DDBJ whole genome shotgun (WGS) entry which is preliminary data.</text>
</comment>
<feature type="transmembrane region" description="Helical" evidence="1">
    <location>
        <begin position="129"/>
        <end position="148"/>
    </location>
</feature>
<dbReference type="RefSeq" id="WP_100710265.1">
    <property type="nucleotide sequence ID" value="NZ_NPDR01000004.1"/>
</dbReference>
<protein>
    <recommendedName>
        <fullName evidence="4">EamA-like transporter family protein</fullName>
    </recommendedName>
</protein>
<keyword evidence="1" id="KW-1133">Transmembrane helix</keyword>
<name>A0A2M9YB79_9LEPT</name>
<keyword evidence="3" id="KW-1185">Reference proteome</keyword>
<keyword evidence="1" id="KW-0812">Transmembrane</keyword>
<dbReference type="PANTHER" id="PTHR34821">
    <property type="entry name" value="INNER MEMBRANE PROTEIN YDCZ"/>
    <property type="match status" value="1"/>
</dbReference>
<evidence type="ECO:0008006" key="4">
    <source>
        <dbReference type="Google" id="ProtNLM"/>
    </source>
</evidence>
<dbReference type="PANTHER" id="PTHR34821:SF2">
    <property type="entry name" value="INNER MEMBRANE PROTEIN YDCZ"/>
    <property type="match status" value="1"/>
</dbReference>
<reference evidence="2 3" key="1">
    <citation type="submission" date="2017-07" db="EMBL/GenBank/DDBJ databases">
        <title>Leptospira spp. isolated from tropical soils.</title>
        <authorList>
            <person name="Thibeaux R."/>
            <person name="Iraola G."/>
            <person name="Ferres I."/>
            <person name="Bierque E."/>
            <person name="Girault D."/>
            <person name="Soupe-Gilbert M.-E."/>
            <person name="Picardeau M."/>
            <person name="Goarant C."/>
        </authorList>
    </citation>
    <scope>NUCLEOTIDE SEQUENCE [LARGE SCALE GENOMIC DNA]</scope>
    <source>
        <strain evidence="2 3">FH4-C-A2</strain>
    </source>
</reference>
<dbReference type="Proteomes" id="UP000231926">
    <property type="component" value="Unassembled WGS sequence"/>
</dbReference>
<gene>
    <name evidence="2" type="ORF">CH362_10210</name>
</gene>
<dbReference type="EMBL" id="NPDR01000004">
    <property type="protein sequence ID" value="PJZ48821.1"/>
    <property type="molecule type" value="Genomic_DNA"/>
</dbReference>
<dbReference type="InterPro" id="IPR006750">
    <property type="entry name" value="YdcZ"/>
</dbReference>
<dbReference type="GO" id="GO:0005886">
    <property type="term" value="C:plasma membrane"/>
    <property type="evidence" value="ECO:0007669"/>
    <property type="project" value="TreeGrafter"/>
</dbReference>
<dbReference type="AlphaFoldDB" id="A0A2M9YB79"/>
<dbReference type="Pfam" id="PF04657">
    <property type="entry name" value="DMT_YdcZ"/>
    <property type="match status" value="1"/>
</dbReference>